<organism evidence="2 3">
    <name type="scientific">Borreliella finlandensis</name>
    <dbReference type="NCBI Taxonomy" id="498741"/>
    <lineage>
        <taxon>Bacteria</taxon>
        <taxon>Pseudomonadati</taxon>
        <taxon>Spirochaetota</taxon>
        <taxon>Spirochaetia</taxon>
        <taxon>Spirochaetales</taxon>
        <taxon>Borreliaceae</taxon>
        <taxon>Borreliella</taxon>
    </lineage>
</organism>
<sequence>MIYNLIFIIFYFEGVYYEKQIFSLFLFSSFDFFNCNAFGSIILTLKKSLV</sequence>
<keyword evidence="1" id="KW-0812">Transmembrane</keyword>
<dbReference type="Proteomes" id="UP000006166">
    <property type="component" value="Plasmid SV1_lp54"/>
</dbReference>
<proteinExistence type="predicted"/>
<dbReference type="AlphaFoldDB" id="A0A806CB98"/>
<keyword evidence="2" id="KW-0614">Plasmid</keyword>
<evidence type="ECO:0000313" key="2">
    <source>
        <dbReference type="EMBL" id="ACN93606.1"/>
    </source>
</evidence>
<reference evidence="2 3" key="1">
    <citation type="submission" date="2009-03" db="EMBL/GenBank/DDBJ databases">
        <authorList>
            <person name="Fraser-Liggett C.M."/>
            <person name="Mongodin E.F."/>
            <person name="Casjens B."/>
            <person name="Dunn J."/>
            <person name="Luft B."/>
            <person name="Qiu W."/>
            <person name="Schutzer S."/>
            <person name="Sebastian Y."/>
        </authorList>
    </citation>
    <scope>NUCLEOTIDE SEQUENCE [LARGE SCALE GENOMIC DNA]</scope>
    <source>
        <strain evidence="2 3">SV1</strain>
        <plasmid evidence="2 3">SV1_lp54</plasmid>
    </source>
</reference>
<gene>
    <name evidence="2" type="ORF">BSV1_A027</name>
</gene>
<keyword evidence="1" id="KW-0472">Membrane</keyword>
<name>A0A806CB98_9SPIR</name>
<protein>
    <submittedName>
        <fullName evidence="2">Uncharacterized protein</fullName>
    </submittedName>
</protein>
<dbReference type="EMBL" id="CP001524">
    <property type="protein sequence ID" value="ACN93606.1"/>
    <property type="molecule type" value="Genomic_DNA"/>
</dbReference>
<geneLocation type="plasmid" evidence="2 3">
    <name>SV1_lp54</name>
</geneLocation>
<evidence type="ECO:0000313" key="3">
    <source>
        <dbReference type="Proteomes" id="UP000006166"/>
    </source>
</evidence>
<keyword evidence="1" id="KW-1133">Transmembrane helix</keyword>
<accession>A0A806CB98</accession>
<evidence type="ECO:0000256" key="1">
    <source>
        <dbReference type="SAM" id="Phobius"/>
    </source>
</evidence>
<feature type="transmembrane region" description="Helical" evidence="1">
    <location>
        <begin position="20"/>
        <end position="45"/>
    </location>
</feature>
<keyword evidence="3" id="KW-1185">Reference proteome</keyword>